<dbReference type="AlphaFoldDB" id="A0ABD3Y1L0"/>
<dbReference type="InterPro" id="IPR011989">
    <property type="entry name" value="ARM-like"/>
</dbReference>
<dbReference type="SUPFAM" id="SSF48371">
    <property type="entry name" value="ARM repeat"/>
    <property type="match status" value="1"/>
</dbReference>
<feature type="compositionally biased region" description="Basic and acidic residues" evidence="1">
    <location>
        <begin position="15"/>
        <end position="32"/>
    </location>
</feature>
<organism evidence="2 3">
    <name type="scientific">Sinanodonta woodiana</name>
    <name type="common">Chinese pond mussel</name>
    <name type="synonym">Anodonta woodiana</name>
    <dbReference type="NCBI Taxonomy" id="1069815"/>
    <lineage>
        <taxon>Eukaryota</taxon>
        <taxon>Metazoa</taxon>
        <taxon>Spiralia</taxon>
        <taxon>Lophotrochozoa</taxon>
        <taxon>Mollusca</taxon>
        <taxon>Bivalvia</taxon>
        <taxon>Autobranchia</taxon>
        <taxon>Heteroconchia</taxon>
        <taxon>Palaeoheterodonta</taxon>
        <taxon>Unionida</taxon>
        <taxon>Unionoidea</taxon>
        <taxon>Unionidae</taxon>
        <taxon>Unioninae</taxon>
        <taxon>Sinanodonta</taxon>
    </lineage>
</organism>
<evidence type="ECO:0000313" key="2">
    <source>
        <dbReference type="EMBL" id="KAL3892364.1"/>
    </source>
</evidence>
<feature type="region of interest" description="Disordered" evidence="1">
    <location>
        <begin position="9"/>
        <end position="32"/>
    </location>
</feature>
<gene>
    <name evidence="2" type="ORF">ACJMK2_004575</name>
</gene>
<dbReference type="EMBL" id="JBJQND010000001">
    <property type="protein sequence ID" value="KAL3892364.1"/>
    <property type="molecule type" value="Genomic_DNA"/>
</dbReference>
<comment type="caution">
    <text evidence="2">The sequence shown here is derived from an EMBL/GenBank/DDBJ whole genome shotgun (WGS) entry which is preliminary data.</text>
</comment>
<keyword evidence="3" id="KW-1185">Reference proteome</keyword>
<dbReference type="InterPro" id="IPR016024">
    <property type="entry name" value="ARM-type_fold"/>
</dbReference>
<dbReference type="Gene3D" id="1.25.10.10">
    <property type="entry name" value="Leucine-rich Repeat Variant"/>
    <property type="match status" value="1"/>
</dbReference>
<accession>A0ABD3Y1L0</accession>
<proteinExistence type="predicted"/>
<sequence>MGNIVQVEYTIEVPHSTESEEKPPEEKKKLTKEEVKKENIFKDLNKAIDQINQNKDLEINNEKWNRDLLKSLANYSDCTPEVTKDIAREKKFLENIRNILTSHMKKETKEEDERVAKWCLAIYYNTSIMDSNIPRLRSLDIVPVFISFLDAQVEISRLTALSTLANIIDEKESTEVLQGKPDVIVILLQNLSLALDDPHHKHLDWSAQKCAR</sequence>
<dbReference type="Proteomes" id="UP001634394">
    <property type="component" value="Unassembled WGS sequence"/>
</dbReference>
<protein>
    <submittedName>
        <fullName evidence="2">Uncharacterized protein</fullName>
    </submittedName>
</protein>
<name>A0ABD3Y1L0_SINWO</name>
<evidence type="ECO:0000313" key="3">
    <source>
        <dbReference type="Proteomes" id="UP001634394"/>
    </source>
</evidence>
<feature type="non-terminal residue" evidence="2">
    <location>
        <position position="212"/>
    </location>
</feature>
<reference evidence="2 3" key="1">
    <citation type="submission" date="2024-11" db="EMBL/GenBank/DDBJ databases">
        <title>Chromosome-level genome assembly of the freshwater bivalve Anodonta woodiana.</title>
        <authorList>
            <person name="Chen X."/>
        </authorList>
    </citation>
    <scope>NUCLEOTIDE SEQUENCE [LARGE SCALE GENOMIC DNA]</scope>
    <source>
        <strain evidence="2">MN2024</strain>
        <tissue evidence="2">Gills</tissue>
    </source>
</reference>
<evidence type="ECO:0000256" key="1">
    <source>
        <dbReference type="SAM" id="MobiDB-lite"/>
    </source>
</evidence>